<dbReference type="InterPro" id="IPR007829">
    <property type="entry name" value="TM2"/>
</dbReference>
<reference evidence="7 8" key="1">
    <citation type="submission" date="2019-03" db="EMBL/GenBank/DDBJ databases">
        <title>Genomic Encyclopedia of Type Strains, Phase IV (KMG-IV): sequencing the most valuable type-strain genomes for metagenomic binning, comparative biology and taxonomic classification.</title>
        <authorList>
            <person name="Goeker M."/>
        </authorList>
    </citation>
    <scope>NUCLEOTIDE SEQUENCE [LARGE SCALE GENOMIC DNA]</scope>
    <source>
        <strain evidence="7 8">DSM 15534</strain>
    </source>
</reference>
<keyword evidence="8" id="KW-1185">Reference proteome</keyword>
<protein>
    <recommendedName>
        <fullName evidence="6">TM2 domain-containing protein</fullName>
    </recommendedName>
</protein>
<dbReference type="OrthoDB" id="9891251at2"/>
<evidence type="ECO:0000313" key="7">
    <source>
        <dbReference type="EMBL" id="TCJ96140.1"/>
    </source>
</evidence>
<dbReference type="Pfam" id="PF05154">
    <property type="entry name" value="TM2"/>
    <property type="match status" value="1"/>
</dbReference>
<feature type="transmembrane region" description="Helical" evidence="5">
    <location>
        <begin position="67"/>
        <end position="84"/>
    </location>
</feature>
<dbReference type="EMBL" id="SMFT01000004">
    <property type="protein sequence ID" value="TCJ96140.1"/>
    <property type="molecule type" value="Genomic_DNA"/>
</dbReference>
<evidence type="ECO:0000256" key="5">
    <source>
        <dbReference type="SAM" id="Phobius"/>
    </source>
</evidence>
<evidence type="ECO:0000256" key="3">
    <source>
        <dbReference type="ARBA" id="ARBA00022989"/>
    </source>
</evidence>
<evidence type="ECO:0000313" key="8">
    <source>
        <dbReference type="Proteomes" id="UP000294702"/>
    </source>
</evidence>
<dbReference type="GO" id="GO:0016020">
    <property type="term" value="C:membrane"/>
    <property type="evidence" value="ECO:0007669"/>
    <property type="project" value="UniProtKB-SubCell"/>
</dbReference>
<comment type="subcellular location">
    <subcellularLocation>
        <location evidence="1">Membrane</location>
        <topology evidence="1">Multi-pass membrane protein</topology>
    </subcellularLocation>
</comment>
<dbReference type="RefSeq" id="WP_132691416.1">
    <property type="nucleotide sequence ID" value="NZ_SMFT01000004.1"/>
</dbReference>
<evidence type="ECO:0000256" key="1">
    <source>
        <dbReference type="ARBA" id="ARBA00004141"/>
    </source>
</evidence>
<evidence type="ECO:0000259" key="6">
    <source>
        <dbReference type="Pfam" id="PF05154"/>
    </source>
</evidence>
<dbReference type="AlphaFoldDB" id="A0A4R1FPR7"/>
<keyword evidence="4 5" id="KW-0472">Membrane</keyword>
<organism evidence="7 8">
    <name type="scientific">Volucribacter psittacicida</name>
    <dbReference type="NCBI Taxonomy" id="203482"/>
    <lineage>
        <taxon>Bacteria</taxon>
        <taxon>Pseudomonadati</taxon>
        <taxon>Pseudomonadota</taxon>
        <taxon>Gammaproteobacteria</taxon>
        <taxon>Pasteurellales</taxon>
        <taxon>Pasteurellaceae</taxon>
        <taxon>Volucribacter</taxon>
    </lineage>
</organism>
<feature type="domain" description="TM2" evidence="6">
    <location>
        <begin position="70"/>
        <end position="110"/>
    </location>
</feature>
<proteinExistence type="predicted"/>
<sequence>MYRKRRKLKSHSDREANFYDVLTNKPYLTRWFTVDGLLEVGSQYNSLSMEDKLKFWSNTHLYSIHKLTFFSLFFGLIGVDRFYLNDNFLGILKLVFLFPLLLITPYSFIIVLLDLFLCRKRAKILNHLNSIKTITKIKASSYELRSQQNQCIKPLIIERGTASKLVIDEFIGNVSLTEESLENTEKENELIIEKKIKELATIIIYKEYGKVIYKRKLTALVSKYYHFSNYLLIYLANSSTDDANKLFFIDMKNNKQLFSIIPIYNCYKGSFEYKNNRLFYCLYGDEFEIGSNGDLVDRISYLHKEVSNFSDNSLFYIECLIEETELTKYNIGLYIKYIRNYISFLEGTLHFLEYLAEAYSLQGDLLLKLEDLESAYYSYKLSNRLKCKNKRKLAKLEKILSKEVIENISISAEDEYQRLLVINNKVKSFYFKS</sequence>
<gene>
    <name evidence="7" type="ORF">EV694_1691</name>
</gene>
<name>A0A4R1FPR7_9PAST</name>
<feature type="transmembrane region" description="Helical" evidence="5">
    <location>
        <begin position="96"/>
        <end position="117"/>
    </location>
</feature>
<keyword evidence="3 5" id="KW-1133">Transmembrane helix</keyword>
<keyword evidence="2 5" id="KW-0812">Transmembrane</keyword>
<dbReference type="Proteomes" id="UP000294702">
    <property type="component" value="Unassembled WGS sequence"/>
</dbReference>
<comment type="caution">
    <text evidence="7">The sequence shown here is derived from an EMBL/GenBank/DDBJ whole genome shotgun (WGS) entry which is preliminary data.</text>
</comment>
<evidence type="ECO:0000256" key="2">
    <source>
        <dbReference type="ARBA" id="ARBA00022692"/>
    </source>
</evidence>
<evidence type="ECO:0000256" key="4">
    <source>
        <dbReference type="ARBA" id="ARBA00023136"/>
    </source>
</evidence>
<accession>A0A4R1FPR7</accession>